<sequence>MKVFGVALPLLWATASIARPNGPSQAAFSAPRTWDSPPHPDATNHLVFNTVSSLLQRWQNTIYRNGHIIAAATIPAGTILYHGRTNESVPTVPEWLAFDFEHAYIFCRGPCYVISLMATRDLRLAYFDGSSAAKMQTGPMDTQDVVIRDKPVPGRKFDERTRIAKLCEWGKPFGVDGFVRMEFHFEVMLCDFTAGMEVVTLLNLVPLDWHDMSHPGPKRPPREGDPSPAPPRRRPNFPRPERPVGWKGSLPSARFRGIEALIAGSWHNQAPGETRVRIDYSGIVTFYNPSLTSLVEARRGLRRPLHRLAEISASDSARVHEELAEVFGRQSKGSGIDWGSVTHVVIERYSERLELLQYLLDPETYTNVTERAAEVRIQILTMLAPYITIDAVPATASSSNTSWATSIVHYCSTTQTSLIPDGILTPQERLIRDAVEGTLHEICRRLTLMWIDAFDIEATPERRKQEALGTWRFHVQELMEWLDWPVWAQCHPACGTDAICYVPSWPFFEEGDDPDDMTPRCVSRLRPGEPAEMQHLYQTSLSRDVGEVIG</sequence>
<gene>
    <name evidence="1" type="ORF">BV25DRAFT_985688</name>
</gene>
<name>A0ACB8SUG1_9AGAM</name>
<evidence type="ECO:0000313" key="1">
    <source>
        <dbReference type="EMBL" id="KAI0060139.1"/>
    </source>
</evidence>
<evidence type="ECO:0000313" key="2">
    <source>
        <dbReference type="Proteomes" id="UP000814140"/>
    </source>
</evidence>
<reference evidence="1" key="1">
    <citation type="submission" date="2021-03" db="EMBL/GenBank/DDBJ databases">
        <authorList>
            <consortium name="DOE Joint Genome Institute"/>
            <person name="Ahrendt S."/>
            <person name="Looney B.P."/>
            <person name="Miyauchi S."/>
            <person name="Morin E."/>
            <person name="Drula E."/>
            <person name="Courty P.E."/>
            <person name="Chicoki N."/>
            <person name="Fauchery L."/>
            <person name="Kohler A."/>
            <person name="Kuo A."/>
            <person name="Labutti K."/>
            <person name="Pangilinan J."/>
            <person name="Lipzen A."/>
            <person name="Riley R."/>
            <person name="Andreopoulos W."/>
            <person name="He G."/>
            <person name="Johnson J."/>
            <person name="Barry K.W."/>
            <person name="Grigoriev I.V."/>
            <person name="Nagy L."/>
            <person name="Hibbett D."/>
            <person name="Henrissat B."/>
            <person name="Matheny P.B."/>
            <person name="Labbe J."/>
            <person name="Martin F."/>
        </authorList>
    </citation>
    <scope>NUCLEOTIDE SEQUENCE</scope>
    <source>
        <strain evidence="1">HHB10654</strain>
    </source>
</reference>
<dbReference type="EMBL" id="MU277221">
    <property type="protein sequence ID" value="KAI0060139.1"/>
    <property type="molecule type" value="Genomic_DNA"/>
</dbReference>
<accession>A0ACB8SUG1</accession>
<dbReference type="Proteomes" id="UP000814140">
    <property type="component" value="Unassembled WGS sequence"/>
</dbReference>
<reference evidence="1" key="2">
    <citation type="journal article" date="2022" name="New Phytol.">
        <title>Evolutionary transition to the ectomycorrhizal habit in the genomes of a hyperdiverse lineage of mushroom-forming fungi.</title>
        <authorList>
            <person name="Looney B."/>
            <person name="Miyauchi S."/>
            <person name="Morin E."/>
            <person name="Drula E."/>
            <person name="Courty P.E."/>
            <person name="Kohler A."/>
            <person name="Kuo A."/>
            <person name="LaButti K."/>
            <person name="Pangilinan J."/>
            <person name="Lipzen A."/>
            <person name="Riley R."/>
            <person name="Andreopoulos W."/>
            <person name="He G."/>
            <person name="Johnson J."/>
            <person name="Nolan M."/>
            <person name="Tritt A."/>
            <person name="Barry K.W."/>
            <person name="Grigoriev I.V."/>
            <person name="Nagy L.G."/>
            <person name="Hibbett D."/>
            <person name="Henrissat B."/>
            <person name="Matheny P.B."/>
            <person name="Labbe J."/>
            <person name="Martin F.M."/>
        </authorList>
    </citation>
    <scope>NUCLEOTIDE SEQUENCE</scope>
    <source>
        <strain evidence="1">HHB10654</strain>
    </source>
</reference>
<keyword evidence="2" id="KW-1185">Reference proteome</keyword>
<proteinExistence type="predicted"/>
<protein>
    <submittedName>
        <fullName evidence="1">Uncharacterized protein</fullName>
    </submittedName>
</protein>
<organism evidence="1 2">
    <name type="scientific">Artomyces pyxidatus</name>
    <dbReference type="NCBI Taxonomy" id="48021"/>
    <lineage>
        <taxon>Eukaryota</taxon>
        <taxon>Fungi</taxon>
        <taxon>Dikarya</taxon>
        <taxon>Basidiomycota</taxon>
        <taxon>Agaricomycotina</taxon>
        <taxon>Agaricomycetes</taxon>
        <taxon>Russulales</taxon>
        <taxon>Auriscalpiaceae</taxon>
        <taxon>Artomyces</taxon>
    </lineage>
</organism>
<comment type="caution">
    <text evidence="1">The sequence shown here is derived from an EMBL/GenBank/DDBJ whole genome shotgun (WGS) entry which is preliminary data.</text>
</comment>